<dbReference type="AlphaFoldDB" id="A0AAV3YS38"/>
<sequence length="103" mass="11464">MRVLRISLPFLLLSEDATFVLELMSTRLGLVIDGLVFFLEHGAIDSPMRSFNFFLSLFVMGDTNNSHTSKPLQREIVLDEVPAKTAQSKDGLVNSAFLLFVSS</sequence>
<keyword evidence="2" id="KW-1185">Reference proteome</keyword>
<evidence type="ECO:0000313" key="2">
    <source>
        <dbReference type="Proteomes" id="UP000735302"/>
    </source>
</evidence>
<organism evidence="1 2">
    <name type="scientific">Plakobranchus ocellatus</name>
    <dbReference type="NCBI Taxonomy" id="259542"/>
    <lineage>
        <taxon>Eukaryota</taxon>
        <taxon>Metazoa</taxon>
        <taxon>Spiralia</taxon>
        <taxon>Lophotrochozoa</taxon>
        <taxon>Mollusca</taxon>
        <taxon>Gastropoda</taxon>
        <taxon>Heterobranchia</taxon>
        <taxon>Euthyneura</taxon>
        <taxon>Panpulmonata</taxon>
        <taxon>Sacoglossa</taxon>
        <taxon>Placobranchoidea</taxon>
        <taxon>Plakobranchidae</taxon>
        <taxon>Plakobranchus</taxon>
    </lineage>
</organism>
<dbReference type="Proteomes" id="UP000735302">
    <property type="component" value="Unassembled WGS sequence"/>
</dbReference>
<evidence type="ECO:0000313" key="1">
    <source>
        <dbReference type="EMBL" id="GFN84951.1"/>
    </source>
</evidence>
<dbReference type="EMBL" id="BLXT01001350">
    <property type="protein sequence ID" value="GFN84951.1"/>
    <property type="molecule type" value="Genomic_DNA"/>
</dbReference>
<comment type="caution">
    <text evidence="1">The sequence shown here is derived from an EMBL/GenBank/DDBJ whole genome shotgun (WGS) entry which is preliminary data.</text>
</comment>
<reference evidence="1 2" key="1">
    <citation type="journal article" date="2021" name="Elife">
        <title>Chloroplast acquisition without the gene transfer in kleptoplastic sea slugs, Plakobranchus ocellatus.</title>
        <authorList>
            <person name="Maeda T."/>
            <person name="Takahashi S."/>
            <person name="Yoshida T."/>
            <person name="Shimamura S."/>
            <person name="Takaki Y."/>
            <person name="Nagai Y."/>
            <person name="Toyoda A."/>
            <person name="Suzuki Y."/>
            <person name="Arimoto A."/>
            <person name="Ishii H."/>
            <person name="Satoh N."/>
            <person name="Nishiyama T."/>
            <person name="Hasebe M."/>
            <person name="Maruyama T."/>
            <person name="Minagawa J."/>
            <person name="Obokata J."/>
            <person name="Shigenobu S."/>
        </authorList>
    </citation>
    <scope>NUCLEOTIDE SEQUENCE [LARGE SCALE GENOMIC DNA]</scope>
</reference>
<accession>A0AAV3YS38</accession>
<protein>
    <submittedName>
        <fullName evidence="1">Uncharacterized protein</fullName>
    </submittedName>
</protein>
<name>A0AAV3YS38_9GAST</name>
<gene>
    <name evidence="1" type="ORF">PoB_001145700</name>
</gene>
<proteinExistence type="predicted"/>